<evidence type="ECO:0000313" key="2">
    <source>
        <dbReference type="Proteomes" id="UP001209878"/>
    </source>
</evidence>
<sequence length="168" mass="18555">MIAGDHDDLDASTAAFSHGIRHGGSWGVNHGHEAHKSETREREVLSVRVEGVARGELIHRQVEVAETCTRFSEPPEVEVGLVEGVTPLLGHFLVLAIDHDGGAAVKDALRSTLHHQQVLRARRTAELMHRHLIFVGRVEWDLTDFLVLSTELSDVANGQLNTLEQSRL</sequence>
<dbReference type="EMBL" id="JAODUO010000189">
    <property type="protein sequence ID" value="KAK2186781.1"/>
    <property type="molecule type" value="Genomic_DNA"/>
</dbReference>
<name>A0AAD9P270_RIDPI</name>
<protein>
    <submittedName>
        <fullName evidence="1">Uncharacterized protein</fullName>
    </submittedName>
</protein>
<keyword evidence="2" id="KW-1185">Reference proteome</keyword>
<reference evidence="1" key="1">
    <citation type="journal article" date="2023" name="Mol. Biol. Evol.">
        <title>Third-Generation Sequencing Reveals the Adaptive Role of the Epigenome in Three Deep-Sea Polychaetes.</title>
        <authorList>
            <person name="Perez M."/>
            <person name="Aroh O."/>
            <person name="Sun Y."/>
            <person name="Lan Y."/>
            <person name="Juniper S.K."/>
            <person name="Young C.R."/>
            <person name="Angers B."/>
            <person name="Qian P.Y."/>
        </authorList>
    </citation>
    <scope>NUCLEOTIDE SEQUENCE</scope>
    <source>
        <strain evidence="1">R07B-5</strain>
    </source>
</reference>
<comment type="caution">
    <text evidence="1">The sequence shown here is derived from an EMBL/GenBank/DDBJ whole genome shotgun (WGS) entry which is preliminary data.</text>
</comment>
<organism evidence="1 2">
    <name type="scientific">Ridgeia piscesae</name>
    <name type="common">Tubeworm</name>
    <dbReference type="NCBI Taxonomy" id="27915"/>
    <lineage>
        <taxon>Eukaryota</taxon>
        <taxon>Metazoa</taxon>
        <taxon>Spiralia</taxon>
        <taxon>Lophotrochozoa</taxon>
        <taxon>Annelida</taxon>
        <taxon>Polychaeta</taxon>
        <taxon>Sedentaria</taxon>
        <taxon>Canalipalpata</taxon>
        <taxon>Sabellida</taxon>
        <taxon>Siboglinidae</taxon>
        <taxon>Ridgeia</taxon>
    </lineage>
</organism>
<accession>A0AAD9P270</accession>
<gene>
    <name evidence="1" type="ORF">NP493_189g03017</name>
</gene>
<evidence type="ECO:0000313" key="1">
    <source>
        <dbReference type="EMBL" id="KAK2186781.1"/>
    </source>
</evidence>
<dbReference type="AlphaFoldDB" id="A0AAD9P270"/>
<proteinExistence type="predicted"/>
<dbReference type="Proteomes" id="UP001209878">
    <property type="component" value="Unassembled WGS sequence"/>
</dbReference>